<evidence type="ECO:0000256" key="1">
    <source>
        <dbReference type="ARBA" id="ARBA00023015"/>
    </source>
</evidence>
<evidence type="ECO:0000313" key="7">
    <source>
        <dbReference type="Proteomes" id="UP000541583"/>
    </source>
</evidence>
<dbReference type="EMBL" id="JACHCB010000002">
    <property type="protein sequence ID" value="MBB6108552.1"/>
    <property type="molecule type" value="Genomic_DNA"/>
</dbReference>
<dbReference type="CDD" id="cd06170">
    <property type="entry name" value="LuxR_C_like"/>
    <property type="match status" value="1"/>
</dbReference>
<dbReference type="Proteomes" id="UP000548326">
    <property type="component" value="Unassembled WGS sequence"/>
</dbReference>
<keyword evidence="1" id="KW-0805">Transcription regulation</keyword>
<protein>
    <submittedName>
        <fullName evidence="6">Two-component system response regulator NreC</fullName>
    </submittedName>
</protein>
<evidence type="ECO:0000256" key="2">
    <source>
        <dbReference type="ARBA" id="ARBA00023125"/>
    </source>
</evidence>
<reference evidence="7 8" key="1">
    <citation type="submission" date="2020-08" db="EMBL/GenBank/DDBJ databases">
        <title>Genomic Encyclopedia of Type Strains, Phase IV (KMG-V): Genome sequencing to study the core and pangenomes of soil and plant-associated prokaryotes.</title>
        <authorList>
            <person name="Whitman W."/>
        </authorList>
    </citation>
    <scope>NUCLEOTIDE SEQUENCE [LARGE SCALE GENOMIC DNA]</scope>
    <source>
        <strain evidence="5 7">ANJLi2</strain>
        <strain evidence="6 8">MP601</strain>
    </source>
</reference>
<dbReference type="InterPro" id="IPR016032">
    <property type="entry name" value="Sig_transdc_resp-reg_C-effctor"/>
</dbReference>
<feature type="domain" description="HTH luxR-type" evidence="4">
    <location>
        <begin position="1"/>
        <end position="54"/>
    </location>
</feature>
<dbReference type="InterPro" id="IPR036388">
    <property type="entry name" value="WH-like_DNA-bd_sf"/>
</dbReference>
<name>A0A841JM66_9SPHI</name>
<gene>
    <name evidence="6" type="ORF">HDF22_003581</name>
    <name evidence="5" type="ORF">HDF23_001287</name>
</gene>
<keyword evidence="7" id="KW-1185">Reference proteome</keyword>
<evidence type="ECO:0000313" key="5">
    <source>
        <dbReference type="EMBL" id="MBB6108552.1"/>
    </source>
</evidence>
<dbReference type="PROSITE" id="PS50043">
    <property type="entry name" value="HTH_LUXR_2"/>
    <property type="match status" value="1"/>
</dbReference>
<dbReference type="Pfam" id="PF00196">
    <property type="entry name" value="GerE"/>
    <property type="match status" value="1"/>
</dbReference>
<comment type="caution">
    <text evidence="6">The sequence shown here is derived from an EMBL/GenBank/DDBJ whole genome shotgun (WGS) entry which is preliminary data.</text>
</comment>
<keyword evidence="3" id="KW-0804">Transcription</keyword>
<dbReference type="AlphaFoldDB" id="A0A841JM66"/>
<dbReference type="SMART" id="SM00421">
    <property type="entry name" value="HTH_LUXR"/>
    <property type="match status" value="1"/>
</dbReference>
<proteinExistence type="predicted"/>
<evidence type="ECO:0000313" key="6">
    <source>
        <dbReference type="EMBL" id="MBB6129455.1"/>
    </source>
</evidence>
<dbReference type="PROSITE" id="PS00622">
    <property type="entry name" value="HTH_LUXR_1"/>
    <property type="match status" value="1"/>
</dbReference>
<evidence type="ECO:0000259" key="4">
    <source>
        <dbReference type="PROSITE" id="PS50043"/>
    </source>
</evidence>
<dbReference type="EMBL" id="JACHCA010000009">
    <property type="protein sequence ID" value="MBB6129455.1"/>
    <property type="molecule type" value="Genomic_DNA"/>
</dbReference>
<evidence type="ECO:0000256" key="3">
    <source>
        <dbReference type="ARBA" id="ARBA00023163"/>
    </source>
</evidence>
<dbReference type="Proteomes" id="UP000541583">
    <property type="component" value="Unassembled WGS sequence"/>
</dbReference>
<sequence length="59" mass="6869">MEVLTLIGEGFSTKRIAQELFISINTVETHRRHLLEKMEVKNSVELIRQVTRAMWLNAS</sequence>
<organism evidence="6 8">
    <name type="scientific">Mucilaginibacter lappiensis</name>
    <dbReference type="NCBI Taxonomy" id="354630"/>
    <lineage>
        <taxon>Bacteria</taxon>
        <taxon>Pseudomonadati</taxon>
        <taxon>Bacteroidota</taxon>
        <taxon>Sphingobacteriia</taxon>
        <taxon>Sphingobacteriales</taxon>
        <taxon>Sphingobacteriaceae</taxon>
        <taxon>Mucilaginibacter</taxon>
    </lineage>
</organism>
<keyword evidence="2" id="KW-0238">DNA-binding</keyword>
<dbReference type="PANTHER" id="PTHR44688:SF16">
    <property type="entry name" value="DNA-BINDING TRANSCRIPTIONAL ACTIVATOR DEVR_DOSR"/>
    <property type="match status" value="1"/>
</dbReference>
<accession>A0A841JM66</accession>
<dbReference type="Gene3D" id="1.10.10.10">
    <property type="entry name" value="Winged helix-like DNA-binding domain superfamily/Winged helix DNA-binding domain"/>
    <property type="match status" value="1"/>
</dbReference>
<dbReference type="GO" id="GO:0006355">
    <property type="term" value="P:regulation of DNA-templated transcription"/>
    <property type="evidence" value="ECO:0007669"/>
    <property type="project" value="InterPro"/>
</dbReference>
<dbReference type="PRINTS" id="PR00038">
    <property type="entry name" value="HTHLUXR"/>
</dbReference>
<evidence type="ECO:0000313" key="8">
    <source>
        <dbReference type="Proteomes" id="UP000548326"/>
    </source>
</evidence>
<dbReference type="InterPro" id="IPR000792">
    <property type="entry name" value="Tscrpt_reg_LuxR_C"/>
</dbReference>
<dbReference type="GO" id="GO:0003677">
    <property type="term" value="F:DNA binding"/>
    <property type="evidence" value="ECO:0007669"/>
    <property type="project" value="UniProtKB-KW"/>
</dbReference>
<dbReference type="SUPFAM" id="SSF46894">
    <property type="entry name" value="C-terminal effector domain of the bipartite response regulators"/>
    <property type="match status" value="1"/>
</dbReference>
<dbReference type="PANTHER" id="PTHR44688">
    <property type="entry name" value="DNA-BINDING TRANSCRIPTIONAL ACTIVATOR DEVR_DOSR"/>
    <property type="match status" value="1"/>
</dbReference>